<proteinExistence type="predicted"/>
<gene>
    <name evidence="3" type="ORF">SAMN05444396_104125</name>
</gene>
<dbReference type="SUPFAM" id="SSF53756">
    <property type="entry name" value="UDP-Glycosyltransferase/glycogen phosphorylase"/>
    <property type="match status" value="1"/>
</dbReference>
<evidence type="ECO:0000313" key="4">
    <source>
        <dbReference type="Proteomes" id="UP000184036"/>
    </source>
</evidence>
<protein>
    <submittedName>
        <fullName evidence="3">Glycosyltransferase involved in cell wall bisynthesis</fullName>
    </submittedName>
</protein>
<keyword evidence="4" id="KW-1185">Reference proteome</keyword>
<reference evidence="4" key="1">
    <citation type="submission" date="2016-11" db="EMBL/GenBank/DDBJ databases">
        <authorList>
            <person name="Varghese N."/>
            <person name="Submissions S."/>
        </authorList>
    </citation>
    <scope>NUCLEOTIDE SEQUENCE [LARGE SCALE GENOMIC DNA]</scope>
    <source>
        <strain evidence="4">DSM 19741</strain>
    </source>
</reference>
<dbReference type="OrthoDB" id="823685at2"/>
<dbReference type="STRING" id="271157.SAMN05444396_104125"/>
<sequence length="359" mass="40900">MRVVQLIDSLEAGGAERMAVSYANALANEIEFSALVVTRKEGNLKNQINDNVPYLFLNKKRTIDFNALFKLHSYVKKNKIEIIHAHGTSFFFAFLLKLICPSVKLIWHDHYGARVKQSTRDNLVLIMTSLSFSAIFVVNLEMKKWLESHLFAKKVVFVPNFVENITLISEKTLLKGQLGKRIVCVANLKKPKNHIALLNAFKELRLDQLGWSMHFIGKDFYNDYSNELKDYIKTTELNNSVYIYDAQNDIQYILSQATIGILASKDEGFPVALLEYGLAKLAVVSTNVGYCSTLITHNSSGLLFNPDNKEELKQSLTNLTNDQAIRIQMGLNLQQEVIKNYSKEKRIQLLLQEYKAIKA</sequence>
<accession>A0A1M5GSF0</accession>
<evidence type="ECO:0000259" key="2">
    <source>
        <dbReference type="Pfam" id="PF13439"/>
    </source>
</evidence>
<dbReference type="EMBL" id="FQWE01000004">
    <property type="protein sequence ID" value="SHG06581.1"/>
    <property type="molecule type" value="Genomic_DNA"/>
</dbReference>
<dbReference type="RefSeq" id="WP_072990089.1">
    <property type="nucleotide sequence ID" value="NZ_FQWE01000004.1"/>
</dbReference>
<keyword evidence="3" id="KW-0808">Transferase</keyword>
<dbReference type="AlphaFoldDB" id="A0A1M5GSF0"/>
<dbReference type="InterPro" id="IPR001296">
    <property type="entry name" value="Glyco_trans_1"/>
</dbReference>
<dbReference type="Gene3D" id="3.40.50.2000">
    <property type="entry name" value="Glycogen Phosphorylase B"/>
    <property type="match status" value="2"/>
</dbReference>
<feature type="domain" description="Glycosyltransferase subfamily 4-like N-terminal" evidence="2">
    <location>
        <begin position="13"/>
        <end position="162"/>
    </location>
</feature>
<dbReference type="PANTHER" id="PTHR12526">
    <property type="entry name" value="GLYCOSYLTRANSFERASE"/>
    <property type="match status" value="1"/>
</dbReference>
<dbReference type="CDD" id="cd03811">
    <property type="entry name" value="GT4_GT28_WabH-like"/>
    <property type="match status" value="1"/>
</dbReference>
<dbReference type="GO" id="GO:0016757">
    <property type="term" value="F:glycosyltransferase activity"/>
    <property type="evidence" value="ECO:0007669"/>
    <property type="project" value="InterPro"/>
</dbReference>
<evidence type="ECO:0000313" key="3">
    <source>
        <dbReference type="EMBL" id="SHG06581.1"/>
    </source>
</evidence>
<dbReference type="Pfam" id="PF00534">
    <property type="entry name" value="Glycos_transf_1"/>
    <property type="match status" value="1"/>
</dbReference>
<evidence type="ECO:0000259" key="1">
    <source>
        <dbReference type="Pfam" id="PF00534"/>
    </source>
</evidence>
<name>A0A1M5GSF0_9FLAO</name>
<dbReference type="InterPro" id="IPR028098">
    <property type="entry name" value="Glyco_trans_4-like_N"/>
</dbReference>
<dbReference type="Proteomes" id="UP000184036">
    <property type="component" value="Unassembled WGS sequence"/>
</dbReference>
<feature type="domain" description="Glycosyl transferase family 1" evidence="1">
    <location>
        <begin position="180"/>
        <end position="330"/>
    </location>
</feature>
<dbReference type="Pfam" id="PF13439">
    <property type="entry name" value="Glyco_transf_4"/>
    <property type="match status" value="1"/>
</dbReference>
<organism evidence="3 4">
    <name type="scientific">Flavobacterium segetis</name>
    <dbReference type="NCBI Taxonomy" id="271157"/>
    <lineage>
        <taxon>Bacteria</taxon>
        <taxon>Pseudomonadati</taxon>
        <taxon>Bacteroidota</taxon>
        <taxon>Flavobacteriia</taxon>
        <taxon>Flavobacteriales</taxon>
        <taxon>Flavobacteriaceae</taxon>
        <taxon>Flavobacterium</taxon>
    </lineage>
</organism>